<dbReference type="PANTHER" id="PTHR24027:SF411">
    <property type="entry name" value="CADHERIN DOMAIN-CONTAINING PROTEIN"/>
    <property type="match status" value="1"/>
</dbReference>
<dbReference type="FunFam" id="2.60.40.60:FF:000101">
    <property type="entry name" value="FAT atypical cadherin 4"/>
    <property type="match status" value="1"/>
</dbReference>
<dbReference type="FunFam" id="2.60.40.60:FF:000252">
    <property type="entry name" value="Cadherin related family member 2"/>
    <property type="match status" value="1"/>
</dbReference>
<dbReference type="Bgee" id="ENSSSCG00000014055">
    <property type="expression patterns" value="Expressed in duodenum and 19 other cell types or tissues"/>
</dbReference>
<dbReference type="FunFam" id="2.60.40.60:FF:000094">
    <property type="entry name" value="protocadherin gamma-C4 isoform X2"/>
    <property type="match status" value="1"/>
</dbReference>
<keyword evidence="11" id="KW-0965">Cell junction</keyword>
<evidence type="ECO:0000256" key="21">
    <source>
        <dbReference type="SAM" id="Phobius"/>
    </source>
</evidence>
<protein>
    <recommendedName>
        <fullName evidence="18">Cadherin-related family member 2</fullName>
    </recommendedName>
</protein>
<dbReference type="FunFam" id="2.60.40.60:FF:000221">
    <property type="entry name" value="Cadherin related family member 2"/>
    <property type="match status" value="1"/>
</dbReference>
<dbReference type="GO" id="GO:0070161">
    <property type="term" value="C:anchoring junction"/>
    <property type="evidence" value="ECO:0007669"/>
    <property type="project" value="UniProtKB-SubCell"/>
</dbReference>
<keyword evidence="8" id="KW-0221">Differentiation</keyword>
<keyword evidence="3" id="KW-1003">Cell membrane</keyword>
<reference evidence="23" key="2">
    <citation type="journal article" date="2020" name="Gigascience">
        <title>An improved pig reference genome sequence to enable pig genetics and genomics research.</title>
        <authorList>
            <person name="Warr A."/>
            <person name="Affara N."/>
            <person name="Aken B."/>
            <person name="Beiki H."/>
            <person name="Bickhart D.M."/>
            <person name="Billis K."/>
            <person name="Chow W."/>
            <person name="Eory L."/>
            <person name="Finlayson H.A."/>
            <person name="Flicek P."/>
            <person name="Giron C.G."/>
            <person name="Griffin D.K."/>
            <person name="Hall R."/>
            <person name="Hannum G."/>
            <person name="Hourlier T."/>
            <person name="Howe K."/>
            <person name="Hume D.A."/>
            <person name="Izuogu O."/>
            <person name="Kim K."/>
            <person name="Koren S."/>
            <person name="Liu H."/>
            <person name="Manchanda N."/>
            <person name="Martin F.J."/>
            <person name="Nonneman D.J."/>
            <person name="O'Connor R.E."/>
            <person name="Phillippy A.M."/>
            <person name="Rohrer G.A."/>
            <person name="Rosen B.D."/>
            <person name="Rund L.A."/>
            <person name="Sargent C.A."/>
            <person name="Schook L.B."/>
            <person name="Schroeder S.G."/>
            <person name="Schwartz A.S."/>
            <person name="Skinner B.M."/>
            <person name="Talbot R."/>
            <person name="Tseng E."/>
            <person name="Tuggle C.K."/>
            <person name="Watson M."/>
            <person name="Smith T.P.L."/>
            <person name="Archibald A.L."/>
        </authorList>
    </citation>
    <scope>NUCLEOTIDE SEQUENCE [LARGE SCALE GENOMIC DNA]</scope>
    <source>
        <strain evidence="23">Duroc</strain>
    </source>
</reference>
<evidence type="ECO:0000313" key="25">
    <source>
        <dbReference type="VGNC" id="VGNC:86490"/>
    </source>
</evidence>
<evidence type="ECO:0000256" key="11">
    <source>
        <dbReference type="ARBA" id="ARBA00022949"/>
    </source>
</evidence>
<dbReference type="InterPro" id="IPR015919">
    <property type="entry name" value="Cadherin-like_sf"/>
</dbReference>
<feature type="transmembrane region" description="Helical" evidence="21">
    <location>
        <begin position="1160"/>
        <end position="1182"/>
    </location>
</feature>
<feature type="domain" description="Cadherin" evidence="22">
    <location>
        <begin position="820"/>
        <end position="938"/>
    </location>
</feature>
<keyword evidence="12 21" id="KW-1133">Transmembrane helix</keyword>
<evidence type="ECO:0000256" key="19">
    <source>
        <dbReference type="PROSITE-ProRule" id="PRU00043"/>
    </source>
</evidence>
<gene>
    <name evidence="23 25" type="primary">CDHR2</name>
</gene>
<dbReference type="Gene3D" id="2.60.40.60">
    <property type="entry name" value="Cadherins"/>
    <property type="match status" value="8"/>
</dbReference>
<comment type="subunit">
    <text evidence="17">Part of the IMAC/intermicrovillar adhesion complex/intermicrovillar tip-link complex composed of ANKS4B, MYO7B, USH1C, CDHR2 and CDHR5. Interacts with MAST2. Interacts (via cytoplasmic domain) with USH1C and MYO7B; required for proper localization of CDHR2 to microvilli tips and its function in brush border differentiation.</text>
</comment>
<evidence type="ECO:0000256" key="9">
    <source>
        <dbReference type="ARBA" id="ARBA00022837"/>
    </source>
</evidence>
<keyword evidence="9 19" id="KW-0106">Calcium</keyword>
<evidence type="ECO:0000256" key="8">
    <source>
        <dbReference type="ARBA" id="ARBA00022782"/>
    </source>
</evidence>
<dbReference type="CDD" id="cd11304">
    <property type="entry name" value="Cadherin_repeat"/>
    <property type="match status" value="8"/>
</dbReference>
<feature type="domain" description="Cadherin" evidence="22">
    <location>
        <begin position="964"/>
        <end position="1064"/>
    </location>
</feature>
<evidence type="ECO:0000256" key="15">
    <source>
        <dbReference type="ARBA" id="ARBA00059631"/>
    </source>
</evidence>
<name>A0A5G2R4A9_PIG</name>
<feature type="domain" description="Cadherin" evidence="22">
    <location>
        <begin position="135"/>
        <end position="251"/>
    </location>
</feature>
<evidence type="ECO:0000256" key="18">
    <source>
        <dbReference type="ARBA" id="ARBA00067497"/>
    </source>
</evidence>
<sequence length="1307" mass="141293">MVPKSAGRTTASPDSAHLCWRRPSSASGTPSGAQVPPEVMAWPWLSCLLLPALIVSVAANVAPTFLSNMSAVTLPEDLPVGELPSLSPDCAKPLLTRGSQGLLHFLGSPGLSHLQVQKEMQVIVEDRNDNAPVFQNTDFSTSINETLPVGSVVFSVLAVDKDTGSAGAVVYSIERVIPSSDGSEYLFSILPNGSIILNGSLSYNNKSAFYQLELKACDSGGLYNNSIIVQCSSPVFVSISVIDQPDLDPQFVREFYSASVAEDAPQGTSVLKVEAMDSDRGINDLVIYSISNSTRPDWFKITSDGVIEVSSTLDREQLLEEDEEVQVQVTATEKNLNIYGQEAKVSIWVTLRVTDVNDHKPEFYNCSLSTCTFTPQEAQVNFTGYVDEHSSTRIPIDDLTMVVYDPDKGSNGTFWLSLEGPDAEAFSVSPERAAGSVEVQVLVKTPSQVDYEQQMVMWVQVVATDSVSKNSSIAMVTIYLRDINDHRPTFPQSLYNLNVSEHSEAGYVVTDSIHAFDPDTGEGGRITYSLLPGNGDDVFAVDPDSGTVTVRNGTLLDREKQAVYYLTLQATDGGNQSSSTTLHIILLDINDNKPVVTGSYNIFVQEEGGNVSVAIQAHDDDQPDTNNSLLHFSLLPSSYSHNFSVDPDKGILTNLGPLDREAIDPTLGGRIVLTVRVSDCGVPALWTDVNVTITVEDINDNLPIFSHPSYSFSVKERDPGVLIGEVEAWDADQTEANNRISFSLSGTGANNFILRGTVLGSGGAKGFLSLPSDTSLDYETQPFFSLTVSAENPDPQAGEATAQVLVTVEDVNDTPPTLDATSLRGIRVAENGSQHGIVAEVVAQDVDTMSQVEVQLVNVICTKAGIDVGSLCHGWFSVLDNGSVLINQSEAIDYETCDLVTLVVRACDITTDPRFQAYSDNGSLPITIEDVNDNAPYFLPEDKTFGGAPVLAQPPDDVYSHSQARDDDSGNNGAILFSIFQVDFVAKDGTVIPFQGFFRISTSVEDSVFTGNIELVTSLDSTLQGTYQVTVKAQDRPSEGPALEAKIMLNLFTVDQSYRVRLQFSISKEDVGANMEEIKAGLLGGSRLLTPPLPRSRARGRSYLDAYFVFSNGSALTLDQLSMMIRNDQDSLTQLLQLGLVVLGSQESQESELPNTLRNVVIGLGVALVLVIVIMTMILVCVQKSYRRKLRAMKAAKEAQKTAVGVMPPVSAIPGTNVYNTERANPMLNLPTKDLGFESQSSSSHLILALALHLPSLFPQKEALCSLKEQDPEPLSRVLSARKCDRERVGLRAVRGQWGVSAGFVGS</sequence>
<keyword evidence="10" id="KW-0130">Cell adhesion</keyword>
<evidence type="ECO:0000256" key="17">
    <source>
        <dbReference type="ARBA" id="ARBA00064960"/>
    </source>
</evidence>
<comment type="function">
    <text evidence="15">Intermicrovillar adhesion molecule that forms, via its extracellular domain, calcium-dependent heterophilic complexes with CDHR5 on adjacent microvilli. Thereby, controls the packing of microvilli at the apical membrane of epithelial cells. Through its cytoplasmic domain, interacts with microvillus cytoplasmic proteins to form the intermicrovillar adhesion complex/IMAC. This complex plays a central role in microvilli and epithelial brush border differentiation. May also play a role in cell-cell adhesion and contact inhibition in epithelial cells.</text>
</comment>
<dbReference type="FunFam" id="2.60.40.60:FF:000098">
    <property type="entry name" value="cadherin-23 isoform X1"/>
    <property type="match status" value="1"/>
</dbReference>
<dbReference type="InterPro" id="IPR002126">
    <property type="entry name" value="Cadherin-like_dom"/>
</dbReference>
<organism evidence="23 24">
    <name type="scientific">Sus scrofa</name>
    <name type="common">Pig</name>
    <dbReference type="NCBI Taxonomy" id="9823"/>
    <lineage>
        <taxon>Eukaryota</taxon>
        <taxon>Metazoa</taxon>
        <taxon>Chordata</taxon>
        <taxon>Craniata</taxon>
        <taxon>Vertebrata</taxon>
        <taxon>Euteleostomi</taxon>
        <taxon>Mammalia</taxon>
        <taxon>Eutheria</taxon>
        <taxon>Laurasiatheria</taxon>
        <taxon>Artiodactyla</taxon>
        <taxon>Suina</taxon>
        <taxon>Suidae</taxon>
        <taxon>Sus</taxon>
    </lineage>
</organism>
<dbReference type="GO" id="GO:0016324">
    <property type="term" value="C:apical plasma membrane"/>
    <property type="evidence" value="ECO:0007669"/>
    <property type="project" value="UniProtKB-SubCell"/>
</dbReference>
<evidence type="ECO:0000256" key="13">
    <source>
        <dbReference type="ARBA" id="ARBA00023136"/>
    </source>
</evidence>
<evidence type="ECO:0000256" key="16">
    <source>
        <dbReference type="ARBA" id="ARBA00060382"/>
    </source>
</evidence>
<dbReference type="PRINTS" id="PR00205">
    <property type="entry name" value="CADHERIN"/>
</dbReference>
<evidence type="ECO:0000256" key="10">
    <source>
        <dbReference type="ARBA" id="ARBA00022889"/>
    </source>
</evidence>
<evidence type="ECO:0000259" key="22">
    <source>
        <dbReference type="PROSITE" id="PS50268"/>
    </source>
</evidence>
<dbReference type="FunFam" id="2.60.40.60:FF:000168">
    <property type="entry name" value="Cadherin-related family member 2"/>
    <property type="match status" value="1"/>
</dbReference>
<evidence type="ECO:0000313" key="24">
    <source>
        <dbReference type="Proteomes" id="UP000008227"/>
    </source>
</evidence>
<dbReference type="PROSITE" id="PS00232">
    <property type="entry name" value="CADHERIN_1"/>
    <property type="match status" value="6"/>
</dbReference>
<evidence type="ECO:0000256" key="12">
    <source>
        <dbReference type="ARBA" id="ARBA00022989"/>
    </source>
</evidence>
<evidence type="ECO:0000256" key="7">
    <source>
        <dbReference type="ARBA" id="ARBA00022737"/>
    </source>
</evidence>
<dbReference type="PANTHER" id="PTHR24027">
    <property type="entry name" value="CADHERIN-23"/>
    <property type="match status" value="1"/>
</dbReference>
<reference evidence="24" key="1">
    <citation type="submission" date="2009-11" db="EMBL/GenBank/DDBJ databases">
        <authorList>
            <consortium name="Porcine genome sequencing project"/>
        </authorList>
    </citation>
    <scope>NUCLEOTIDE SEQUENCE [LARGE SCALE GENOMIC DNA]</scope>
    <source>
        <strain evidence="24">Duroc</strain>
    </source>
</reference>
<evidence type="ECO:0000256" key="20">
    <source>
        <dbReference type="SAM" id="MobiDB-lite"/>
    </source>
</evidence>
<evidence type="ECO:0000256" key="1">
    <source>
        <dbReference type="ARBA" id="ARBA00004247"/>
    </source>
</evidence>
<dbReference type="Pfam" id="PF00028">
    <property type="entry name" value="Cadherin"/>
    <property type="match status" value="5"/>
</dbReference>
<comment type="subcellular location">
    <subcellularLocation>
        <location evidence="1">Apical cell membrane</location>
        <topology evidence="1">Single-pass type I membrane protein</topology>
    </subcellularLocation>
    <subcellularLocation>
        <location evidence="2">Cell junction</location>
    </subcellularLocation>
    <subcellularLocation>
        <location evidence="16">Cell projection</location>
        <location evidence="16">Microvillus membrane</location>
        <topology evidence="16">Single-pass type I membrane protein</topology>
    </subcellularLocation>
</comment>
<dbReference type="SMART" id="SM00112">
    <property type="entry name" value="CA"/>
    <property type="match status" value="8"/>
</dbReference>
<evidence type="ECO:0000256" key="5">
    <source>
        <dbReference type="ARBA" id="ARBA00022692"/>
    </source>
</evidence>
<keyword evidence="13 21" id="KW-0472">Membrane</keyword>
<evidence type="ECO:0000256" key="4">
    <source>
        <dbReference type="ARBA" id="ARBA00022553"/>
    </source>
</evidence>
<keyword evidence="4" id="KW-0597">Phosphoprotein</keyword>
<evidence type="ECO:0000256" key="2">
    <source>
        <dbReference type="ARBA" id="ARBA00004282"/>
    </source>
</evidence>
<dbReference type="FunFam" id="2.60.40.60:FF:000446">
    <property type="entry name" value="Si:dkey-30k22.7"/>
    <property type="match status" value="1"/>
</dbReference>
<keyword evidence="6" id="KW-0732">Signal</keyword>
<reference evidence="23" key="3">
    <citation type="submission" date="2025-08" db="UniProtKB">
        <authorList>
            <consortium name="Ensembl"/>
        </authorList>
    </citation>
    <scope>IDENTIFICATION</scope>
</reference>
<feature type="domain" description="Cadherin" evidence="22">
    <location>
        <begin position="252"/>
        <end position="363"/>
    </location>
</feature>
<keyword evidence="14" id="KW-0966">Cell projection</keyword>
<evidence type="ECO:0000256" key="3">
    <source>
        <dbReference type="ARBA" id="ARBA00022475"/>
    </source>
</evidence>
<dbReference type="ExpressionAtlas" id="A0A5G2R4A9">
    <property type="expression patterns" value="baseline and differential"/>
</dbReference>
<dbReference type="GO" id="GO:0030154">
    <property type="term" value="P:cell differentiation"/>
    <property type="evidence" value="ECO:0007669"/>
    <property type="project" value="UniProtKB-KW"/>
</dbReference>
<evidence type="ECO:0007829" key="26">
    <source>
        <dbReference type="PeptideAtlas" id="A0A5G2R4A9"/>
    </source>
</evidence>
<dbReference type="GO" id="GO:0031528">
    <property type="term" value="C:microvillus membrane"/>
    <property type="evidence" value="ECO:0007669"/>
    <property type="project" value="UniProtKB-SubCell"/>
</dbReference>
<evidence type="ECO:0000256" key="14">
    <source>
        <dbReference type="ARBA" id="ARBA00023273"/>
    </source>
</evidence>
<dbReference type="GeneTree" id="ENSGT00940000161160"/>
<feature type="domain" description="Cadherin" evidence="22">
    <location>
        <begin position="706"/>
        <end position="818"/>
    </location>
</feature>
<feature type="region of interest" description="Disordered" evidence="20">
    <location>
        <begin position="1"/>
        <end position="33"/>
    </location>
</feature>
<dbReference type="PROSITE" id="PS50268">
    <property type="entry name" value="CADHERIN_2"/>
    <property type="match status" value="8"/>
</dbReference>
<dbReference type="VGNC" id="VGNC:86490">
    <property type="gene designation" value="CDHR2"/>
</dbReference>
<dbReference type="FunFam" id="2.60.40.60:FF:000245">
    <property type="entry name" value="Cadherin related family member 2"/>
    <property type="match status" value="1"/>
</dbReference>
<dbReference type="GO" id="GO:0060429">
    <property type="term" value="P:epithelium development"/>
    <property type="evidence" value="ECO:0007669"/>
    <property type="project" value="UniProtKB-ARBA"/>
</dbReference>
<keyword evidence="26" id="KW-1267">Proteomics identification</keyword>
<dbReference type="GO" id="GO:0007156">
    <property type="term" value="P:homophilic cell adhesion via plasma membrane adhesion molecules"/>
    <property type="evidence" value="ECO:0007669"/>
    <property type="project" value="InterPro"/>
</dbReference>
<dbReference type="GO" id="GO:0005509">
    <property type="term" value="F:calcium ion binding"/>
    <property type="evidence" value="ECO:0007669"/>
    <property type="project" value="UniProtKB-UniRule"/>
</dbReference>
<feature type="domain" description="Cadherin" evidence="22">
    <location>
        <begin position="596"/>
        <end position="705"/>
    </location>
</feature>
<dbReference type="SUPFAM" id="SSF49313">
    <property type="entry name" value="Cadherin-like"/>
    <property type="match status" value="8"/>
</dbReference>
<accession>A0A5G2R4A9</accession>
<dbReference type="InterPro" id="IPR039808">
    <property type="entry name" value="Cadherin"/>
</dbReference>
<keyword evidence="5 21" id="KW-0812">Transmembrane</keyword>
<reference evidence="23" key="4">
    <citation type="submission" date="2025-09" db="UniProtKB">
        <authorList>
            <consortium name="Ensembl"/>
        </authorList>
    </citation>
    <scope>IDENTIFICATION</scope>
</reference>
<keyword evidence="7" id="KW-0677">Repeat</keyword>
<proteinExistence type="evidence at protein level"/>
<dbReference type="Proteomes" id="UP000008227">
    <property type="component" value="Chromosome 2"/>
</dbReference>
<feature type="domain" description="Cadherin" evidence="22">
    <location>
        <begin position="378"/>
        <end position="490"/>
    </location>
</feature>
<keyword evidence="24" id="KW-1185">Reference proteome</keyword>
<evidence type="ECO:0000313" key="23">
    <source>
        <dbReference type="Ensembl" id="ENSSSCP00000071921.1"/>
    </source>
</evidence>
<dbReference type="InterPro" id="IPR020894">
    <property type="entry name" value="Cadherin_CS"/>
</dbReference>
<dbReference type="Ensembl" id="ENSSSCT00000073824.2">
    <property type="protein sequence ID" value="ENSSSCP00000071921.1"/>
    <property type="gene ID" value="ENSSSCG00000014055.5"/>
</dbReference>
<feature type="domain" description="Cadherin" evidence="22">
    <location>
        <begin position="491"/>
        <end position="596"/>
    </location>
</feature>
<evidence type="ECO:0000256" key="6">
    <source>
        <dbReference type="ARBA" id="ARBA00022729"/>
    </source>
</evidence>